<accession>A0A811KLV1</accession>
<dbReference type="EC" id="2.3.1.48" evidence="2"/>
<feature type="compositionally biased region" description="Basic residues" evidence="13">
    <location>
        <begin position="531"/>
        <end position="541"/>
    </location>
</feature>
<evidence type="ECO:0000256" key="1">
    <source>
        <dbReference type="ARBA" id="ARBA00004123"/>
    </source>
</evidence>
<keyword evidence="6 12" id="KW-0862">Zinc</keyword>
<feature type="region of interest" description="Disordered" evidence="13">
    <location>
        <begin position="55"/>
        <end position="116"/>
    </location>
</feature>
<dbReference type="OrthoDB" id="5798862at2759"/>
<protein>
    <recommendedName>
        <fullName evidence="2">histone acetyltransferase</fullName>
        <ecNumber evidence="2">2.3.1.48</ecNumber>
    </recommendedName>
</protein>
<evidence type="ECO:0000256" key="9">
    <source>
        <dbReference type="ARBA" id="ARBA00023163"/>
    </source>
</evidence>
<feature type="compositionally biased region" description="Low complexity" evidence="13">
    <location>
        <begin position="511"/>
        <end position="526"/>
    </location>
</feature>
<dbReference type="InterPro" id="IPR035898">
    <property type="entry name" value="TAZ_dom_sf"/>
</dbReference>
<dbReference type="GO" id="GO:0005634">
    <property type="term" value="C:nucleus"/>
    <property type="evidence" value="ECO:0007669"/>
    <property type="project" value="UniProtKB-SubCell"/>
</dbReference>
<comment type="subcellular location">
    <subcellularLocation>
        <location evidence="1">Nucleus</location>
    </subcellularLocation>
</comment>
<dbReference type="AlphaFoldDB" id="A0A811KLV1"/>
<organism evidence="15 16">
    <name type="scientific">Bursaphelenchus okinawaensis</name>
    <dbReference type="NCBI Taxonomy" id="465554"/>
    <lineage>
        <taxon>Eukaryota</taxon>
        <taxon>Metazoa</taxon>
        <taxon>Ecdysozoa</taxon>
        <taxon>Nematoda</taxon>
        <taxon>Chromadorea</taxon>
        <taxon>Rhabditida</taxon>
        <taxon>Tylenchina</taxon>
        <taxon>Tylenchomorpha</taxon>
        <taxon>Aphelenchoidea</taxon>
        <taxon>Aphelenchoididae</taxon>
        <taxon>Bursaphelenchus</taxon>
    </lineage>
</organism>
<keyword evidence="3" id="KW-0808">Transferase</keyword>
<evidence type="ECO:0000256" key="4">
    <source>
        <dbReference type="ARBA" id="ARBA00022723"/>
    </source>
</evidence>
<dbReference type="GO" id="GO:0045944">
    <property type="term" value="P:positive regulation of transcription by RNA polymerase II"/>
    <property type="evidence" value="ECO:0007669"/>
    <property type="project" value="TreeGrafter"/>
</dbReference>
<evidence type="ECO:0000256" key="11">
    <source>
        <dbReference type="ARBA" id="ARBA00048017"/>
    </source>
</evidence>
<evidence type="ECO:0000256" key="12">
    <source>
        <dbReference type="PROSITE-ProRule" id="PRU00203"/>
    </source>
</evidence>
<dbReference type="GO" id="GO:0000123">
    <property type="term" value="C:histone acetyltransferase complex"/>
    <property type="evidence" value="ECO:0007669"/>
    <property type="project" value="TreeGrafter"/>
</dbReference>
<dbReference type="EMBL" id="CAJFDH010000003">
    <property type="protein sequence ID" value="CAD5217183.1"/>
    <property type="molecule type" value="Genomic_DNA"/>
</dbReference>
<feature type="region of interest" description="Disordered" evidence="13">
    <location>
        <begin position="487"/>
        <end position="541"/>
    </location>
</feature>
<evidence type="ECO:0000256" key="2">
    <source>
        <dbReference type="ARBA" id="ARBA00013184"/>
    </source>
</evidence>
<dbReference type="GO" id="GO:0004402">
    <property type="term" value="F:histone acetyltransferase activity"/>
    <property type="evidence" value="ECO:0007669"/>
    <property type="project" value="InterPro"/>
</dbReference>
<dbReference type="Gene3D" id="1.20.1020.10">
    <property type="entry name" value="TAZ domain"/>
    <property type="match status" value="2"/>
</dbReference>
<evidence type="ECO:0000256" key="13">
    <source>
        <dbReference type="SAM" id="MobiDB-lite"/>
    </source>
</evidence>
<dbReference type="SUPFAM" id="SSF57933">
    <property type="entry name" value="TAZ domain"/>
    <property type="match status" value="2"/>
</dbReference>
<keyword evidence="16" id="KW-1185">Reference proteome</keyword>
<evidence type="ECO:0000313" key="15">
    <source>
        <dbReference type="EMBL" id="CAD5217183.1"/>
    </source>
</evidence>
<dbReference type="GO" id="GO:0008270">
    <property type="term" value="F:zinc ion binding"/>
    <property type="evidence" value="ECO:0007669"/>
    <property type="project" value="UniProtKB-KW"/>
</dbReference>
<dbReference type="Proteomes" id="UP000614601">
    <property type="component" value="Unassembled WGS sequence"/>
</dbReference>
<evidence type="ECO:0000256" key="6">
    <source>
        <dbReference type="ARBA" id="ARBA00022833"/>
    </source>
</evidence>
<dbReference type="InterPro" id="IPR013178">
    <property type="entry name" value="Histone_AcTrfase_Rtt109/CBP"/>
</dbReference>
<keyword evidence="8" id="KW-0805">Transcription regulation</keyword>
<name>A0A811KLV1_9BILA</name>
<keyword evidence="10" id="KW-0539">Nucleus</keyword>
<dbReference type="GO" id="GO:0003713">
    <property type="term" value="F:transcription coactivator activity"/>
    <property type="evidence" value="ECO:0007669"/>
    <property type="project" value="TreeGrafter"/>
</dbReference>
<feature type="zinc finger region" description="TAZ-type" evidence="12">
    <location>
        <begin position="164"/>
        <end position="246"/>
    </location>
</feature>
<feature type="compositionally biased region" description="Basic and acidic residues" evidence="13">
    <location>
        <begin position="92"/>
        <end position="107"/>
    </location>
</feature>
<keyword evidence="5 12" id="KW-0863">Zinc-finger</keyword>
<evidence type="ECO:0000256" key="10">
    <source>
        <dbReference type="ARBA" id="ARBA00023242"/>
    </source>
</evidence>
<dbReference type="InterPro" id="IPR000197">
    <property type="entry name" value="Znf_TAZ"/>
</dbReference>
<comment type="catalytic activity">
    <reaction evidence="11">
        <text>L-lysyl-[protein] + acetyl-CoA = N(6)-acetyl-L-lysyl-[protein] + CoA + H(+)</text>
        <dbReference type="Rhea" id="RHEA:45948"/>
        <dbReference type="Rhea" id="RHEA-COMP:9752"/>
        <dbReference type="Rhea" id="RHEA-COMP:10731"/>
        <dbReference type="ChEBI" id="CHEBI:15378"/>
        <dbReference type="ChEBI" id="CHEBI:29969"/>
        <dbReference type="ChEBI" id="CHEBI:57287"/>
        <dbReference type="ChEBI" id="CHEBI:57288"/>
        <dbReference type="ChEBI" id="CHEBI:61930"/>
        <dbReference type="EC" id="2.3.1.48"/>
    </reaction>
</comment>
<dbReference type="PROSITE" id="PS50134">
    <property type="entry name" value="ZF_TAZ"/>
    <property type="match status" value="2"/>
</dbReference>
<evidence type="ECO:0000313" key="16">
    <source>
        <dbReference type="Proteomes" id="UP000614601"/>
    </source>
</evidence>
<dbReference type="EMBL" id="CAJFCW020000003">
    <property type="protein sequence ID" value="CAG9107273.1"/>
    <property type="molecule type" value="Genomic_DNA"/>
</dbReference>
<gene>
    <name evidence="15" type="ORF">BOKJ2_LOCUS6960</name>
</gene>
<evidence type="ECO:0000256" key="5">
    <source>
        <dbReference type="ARBA" id="ARBA00022771"/>
    </source>
</evidence>
<evidence type="ECO:0000259" key="14">
    <source>
        <dbReference type="PROSITE" id="PS50134"/>
    </source>
</evidence>
<evidence type="ECO:0000256" key="3">
    <source>
        <dbReference type="ARBA" id="ARBA00022679"/>
    </source>
</evidence>
<sequence>MYGKLRGRDVISAKLWSQNVSPPLQNTIGFNFSTSFGLGLNDAFWAQRQPCSACSNTNRPVDLPPKHKRDSAQRQARKRRLHATDSSATATNDEKERHRARDIEGNKHSRRTSSPSFNCFNTSLSVRRASVSTVPDSEEDSDLEVMASPVETLELRTYFQNPNDHQRNQGLRKQFASILHANKCLKQKQDNMCSLTICPQWKVVIMHYNQCTDGLECTFDNCATSRVLLQHFEACILDDCGFCAPLKQQKPQGRRDTMSSTHSFFVQSPGNNCSIEQTSISYTGMSHASQAYFRRWGEWNETCVQTPNTTHYYSTTHMSITNVVEDGTSQEVPMETVCQTERIQRELIVMLHVQKCADIDAEIEQPRKDIMCAVPHCSRMKRTLIHVAMCRGDECQFPECNVTRSIIDHWLTCRKESCEVCAPVLKFMPALDGEEFDNDGKLVNLLYTASNRLEKLNNAQVQEQCQQPLPGSSSSLQDQYQDCPSTSAGLISTSASAPDLQSTMKRHMEGSISSDSSQSSSNSSQESSRRSSMRKKPHWDG</sequence>
<keyword evidence="4 12" id="KW-0479">Metal-binding</keyword>
<feature type="zinc finger region" description="TAZ-type" evidence="12">
    <location>
        <begin position="336"/>
        <end position="424"/>
    </location>
</feature>
<comment type="caution">
    <text evidence="15">The sequence shown here is derived from an EMBL/GenBank/DDBJ whole genome shotgun (WGS) entry which is preliminary data.</text>
</comment>
<dbReference type="SMART" id="SM00551">
    <property type="entry name" value="ZnF_TAZ"/>
    <property type="match status" value="2"/>
</dbReference>
<reference evidence="15" key="1">
    <citation type="submission" date="2020-09" db="EMBL/GenBank/DDBJ databases">
        <authorList>
            <person name="Kikuchi T."/>
        </authorList>
    </citation>
    <scope>NUCLEOTIDE SEQUENCE</scope>
    <source>
        <strain evidence="15">SH1</strain>
    </source>
</reference>
<feature type="domain" description="TAZ-type" evidence="14">
    <location>
        <begin position="336"/>
        <end position="424"/>
    </location>
</feature>
<keyword evidence="9" id="KW-0804">Transcription</keyword>
<keyword evidence="7" id="KW-0156">Chromatin regulator</keyword>
<dbReference type="Pfam" id="PF02135">
    <property type="entry name" value="zf-TAZ"/>
    <property type="match status" value="2"/>
</dbReference>
<dbReference type="Proteomes" id="UP000783686">
    <property type="component" value="Unassembled WGS sequence"/>
</dbReference>
<dbReference type="PANTHER" id="PTHR13808">
    <property type="entry name" value="CBP/P300-RELATED"/>
    <property type="match status" value="1"/>
</dbReference>
<proteinExistence type="predicted"/>
<evidence type="ECO:0000256" key="7">
    <source>
        <dbReference type="ARBA" id="ARBA00022853"/>
    </source>
</evidence>
<dbReference type="GO" id="GO:0005667">
    <property type="term" value="C:transcription regulator complex"/>
    <property type="evidence" value="ECO:0007669"/>
    <property type="project" value="TreeGrafter"/>
</dbReference>
<dbReference type="GO" id="GO:0031490">
    <property type="term" value="F:chromatin DNA binding"/>
    <property type="evidence" value="ECO:0007669"/>
    <property type="project" value="TreeGrafter"/>
</dbReference>
<dbReference type="PANTHER" id="PTHR13808:SF1">
    <property type="entry name" value="HISTONE ACETYLTRANSFERASE"/>
    <property type="match status" value="1"/>
</dbReference>
<evidence type="ECO:0000256" key="8">
    <source>
        <dbReference type="ARBA" id="ARBA00023015"/>
    </source>
</evidence>
<feature type="domain" description="TAZ-type" evidence="14">
    <location>
        <begin position="164"/>
        <end position="246"/>
    </location>
</feature>
<feature type="compositionally biased region" description="Polar residues" evidence="13">
    <location>
        <begin position="487"/>
        <end position="503"/>
    </location>
</feature>